<dbReference type="InterPro" id="IPR051164">
    <property type="entry name" value="NmrA-like_oxidored"/>
</dbReference>
<gene>
    <name evidence="3" type="ORF">GCM10011379_33480</name>
</gene>
<dbReference type="PANTHER" id="PTHR42748:SF3">
    <property type="entry name" value="BLL4366 PROTEIN"/>
    <property type="match status" value="1"/>
</dbReference>
<dbReference type="EMBL" id="BMIB01000003">
    <property type="protein sequence ID" value="GGH72725.1"/>
    <property type="molecule type" value="Genomic_DNA"/>
</dbReference>
<dbReference type="SUPFAM" id="SSF51735">
    <property type="entry name" value="NAD(P)-binding Rossmann-fold domains"/>
    <property type="match status" value="1"/>
</dbReference>
<dbReference type="Pfam" id="PF13460">
    <property type="entry name" value="NAD_binding_10"/>
    <property type="match status" value="1"/>
</dbReference>
<proteinExistence type="predicted"/>
<sequence length="288" mass="30950">MAMAVWNASNFTKQSGLQSETLQGGDKNAKHAYGTIKYKTEIMKILVIGGTGLIGRQLVNKLSKAGHNVKAGSPSTGVDILTGKGLAEALKDTEVVIDVSNSPTPDDEVAIHFFRKAGENLAAAEKAAGVKHHLILSIVGTDVAPYIGYLQAKKEQEDTIKQSGIPFTIVRATQFHEHITTLVGFGTKDNEVHISTLDYQPIAAEDVVAYLAKAAVEAPLNNTVEIAGPDRAPMPEFVKTYLKAKADNKTVVANDENRYFVHTIPKAALVPAGSFIAGNLRFEDWANN</sequence>
<evidence type="ECO:0000256" key="1">
    <source>
        <dbReference type="ARBA" id="ARBA00022857"/>
    </source>
</evidence>
<dbReference type="Proteomes" id="UP000627292">
    <property type="component" value="Unassembled WGS sequence"/>
</dbReference>
<feature type="domain" description="NAD(P)-binding" evidence="2">
    <location>
        <begin position="49"/>
        <end position="214"/>
    </location>
</feature>
<reference evidence="3" key="1">
    <citation type="journal article" date="2014" name="Int. J. Syst. Evol. Microbiol.">
        <title>Complete genome sequence of Corynebacterium casei LMG S-19264T (=DSM 44701T), isolated from a smear-ripened cheese.</title>
        <authorList>
            <consortium name="US DOE Joint Genome Institute (JGI-PGF)"/>
            <person name="Walter F."/>
            <person name="Albersmeier A."/>
            <person name="Kalinowski J."/>
            <person name="Ruckert C."/>
        </authorList>
    </citation>
    <scope>NUCLEOTIDE SEQUENCE</scope>
    <source>
        <strain evidence="3">CGMCC 1.15290</strain>
    </source>
</reference>
<evidence type="ECO:0000313" key="4">
    <source>
        <dbReference type="Proteomes" id="UP000627292"/>
    </source>
</evidence>
<keyword evidence="4" id="KW-1185">Reference proteome</keyword>
<reference evidence="3" key="2">
    <citation type="submission" date="2020-09" db="EMBL/GenBank/DDBJ databases">
        <authorList>
            <person name="Sun Q."/>
            <person name="Zhou Y."/>
        </authorList>
    </citation>
    <scope>NUCLEOTIDE SEQUENCE</scope>
    <source>
        <strain evidence="3">CGMCC 1.15290</strain>
    </source>
</reference>
<name>A0A917J1A0_9BACT</name>
<dbReference type="InterPro" id="IPR016040">
    <property type="entry name" value="NAD(P)-bd_dom"/>
</dbReference>
<comment type="caution">
    <text evidence="3">The sequence shown here is derived from an EMBL/GenBank/DDBJ whole genome shotgun (WGS) entry which is preliminary data.</text>
</comment>
<accession>A0A917J1A0</accession>
<evidence type="ECO:0000313" key="3">
    <source>
        <dbReference type="EMBL" id="GGH72725.1"/>
    </source>
</evidence>
<dbReference type="AlphaFoldDB" id="A0A917J1A0"/>
<dbReference type="PANTHER" id="PTHR42748">
    <property type="entry name" value="NITROGEN METABOLITE REPRESSION PROTEIN NMRA FAMILY MEMBER"/>
    <property type="match status" value="1"/>
</dbReference>
<keyword evidence="1" id="KW-0521">NADP</keyword>
<protein>
    <submittedName>
        <fullName evidence="3">NmrA family transcriptional regulator</fullName>
    </submittedName>
</protein>
<organism evidence="3 4">
    <name type="scientific">Filimonas zeae</name>
    <dbReference type="NCBI Taxonomy" id="1737353"/>
    <lineage>
        <taxon>Bacteria</taxon>
        <taxon>Pseudomonadati</taxon>
        <taxon>Bacteroidota</taxon>
        <taxon>Chitinophagia</taxon>
        <taxon>Chitinophagales</taxon>
        <taxon>Chitinophagaceae</taxon>
        <taxon>Filimonas</taxon>
    </lineage>
</organism>
<dbReference type="Gene3D" id="3.40.50.720">
    <property type="entry name" value="NAD(P)-binding Rossmann-like Domain"/>
    <property type="match status" value="1"/>
</dbReference>
<dbReference type="InterPro" id="IPR036291">
    <property type="entry name" value="NAD(P)-bd_dom_sf"/>
</dbReference>
<evidence type="ECO:0000259" key="2">
    <source>
        <dbReference type="Pfam" id="PF13460"/>
    </source>
</evidence>